<dbReference type="HAMAP" id="MF_03198">
    <property type="entry name" value="Methyltr_EFM6"/>
    <property type="match status" value="1"/>
</dbReference>
<dbReference type="InterPro" id="IPR033684">
    <property type="entry name" value="EFM6"/>
</dbReference>
<comment type="function">
    <text evidence="1">S-adenosyl-L-methionine-dependent protein-lysine N-methyltransferase that methylates elongation factor 1-alpha.</text>
</comment>
<dbReference type="PANTHER" id="PTHR14614">
    <property type="entry name" value="HEPATOCELLULAR CARCINOMA-ASSOCIATED ANTIGEN"/>
    <property type="match status" value="1"/>
</dbReference>
<feature type="binding site" evidence="1">
    <location>
        <position position="134"/>
    </location>
    <ligand>
        <name>S-adenosyl-L-methionine</name>
        <dbReference type="ChEBI" id="CHEBI:59789"/>
    </ligand>
</feature>
<reference evidence="2 3" key="1">
    <citation type="submission" date="2016-07" db="EMBL/GenBank/DDBJ databases">
        <title>Pervasive Adenine N6-methylation of Active Genes in Fungi.</title>
        <authorList>
            <consortium name="DOE Joint Genome Institute"/>
            <person name="Mondo S.J."/>
            <person name="Dannebaum R.O."/>
            <person name="Kuo R.C."/>
            <person name="Labutti K."/>
            <person name="Haridas S."/>
            <person name="Kuo A."/>
            <person name="Salamov A."/>
            <person name="Ahrendt S.R."/>
            <person name="Lipzen A."/>
            <person name="Sullivan W."/>
            <person name="Andreopoulos W.B."/>
            <person name="Clum A."/>
            <person name="Lindquist E."/>
            <person name="Daum C."/>
            <person name="Ramamoorthy G.K."/>
            <person name="Gryganskyi A."/>
            <person name="Culley D."/>
            <person name="Magnuson J.K."/>
            <person name="James T.Y."/>
            <person name="O'Malley M.A."/>
            <person name="Stajich J.E."/>
            <person name="Spatafora J.W."/>
            <person name="Visel A."/>
            <person name="Grigoriev I.V."/>
        </authorList>
    </citation>
    <scope>NUCLEOTIDE SEQUENCE [LARGE SCALE GENOMIC DNA]</scope>
    <source>
        <strain evidence="2 3">NRRL 2496</strain>
    </source>
</reference>
<keyword evidence="1 2" id="KW-0808">Transferase</keyword>
<accession>A0A1X2HPB0</accession>
<feature type="binding site" evidence="1">
    <location>
        <position position="162"/>
    </location>
    <ligand>
        <name>S-adenosyl-L-methionine</name>
        <dbReference type="ChEBI" id="CHEBI:59789"/>
    </ligand>
</feature>
<gene>
    <name evidence="1" type="primary">EFM6</name>
    <name evidence="2" type="ORF">BCR43DRAFT_486509</name>
</gene>
<dbReference type="OrthoDB" id="407325at2759"/>
<evidence type="ECO:0000313" key="2">
    <source>
        <dbReference type="EMBL" id="ORZ01191.1"/>
    </source>
</evidence>
<dbReference type="FunCoup" id="A0A1X2HPB0">
    <property type="interactions" value="506"/>
</dbReference>
<keyword evidence="1 2" id="KW-0489">Methyltransferase</keyword>
<comment type="caution">
    <text evidence="2">The sequence shown here is derived from an EMBL/GenBank/DDBJ whole genome shotgun (WGS) entry which is preliminary data.</text>
</comment>
<dbReference type="Proteomes" id="UP000242180">
    <property type="component" value="Unassembled WGS sequence"/>
</dbReference>
<dbReference type="SUPFAM" id="SSF53335">
    <property type="entry name" value="S-adenosyl-L-methionine-dependent methyltransferases"/>
    <property type="match status" value="1"/>
</dbReference>
<comment type="subcellular location">
    <subcellularLocation>
        <location evidence="1">Cytoplasm</location>
    </subcellularLocation>
</comment>
<feature type="binding site" evidence="1">
    <location>
        <position position="81"/>
    </location>
    <ligand>
        <name>S-adenosyl-L-methionine</name>
        <dbReference type="ChEBI" id="CHEBI:59789"/>
    </ligand>
</feature>
<dbReference type="PANTHER" id="PTHR14614:SF132">
    <property type="entry name" value="PROTEIN-LYSINE METHYLTRANSFERASE C42C1.13"/>
    <property type="match status" value="1"/>
</dbReference>
<dbReference type="CDD" id="cd02440">
    <property type="entry name" value="AdoMet_MTases"/>
    <property type="match status" value="1"/>
</dbReference>
<evidence type="ECO:0000313" key="3">
    <source>
        <dbReference type="Proteomes" id="UP000242180"/>
    </source>
</evidence>
<dbReference type="Gene3D" id="3.40.50.150">
    <property type="entry name" value="Vaccinia Virus protein VP39"/>
    <property type="match status" value="1"/>
</dbReference>
<dbReference type="InParanoid" id="A0A1X2HPB0"/>
<feature type="binding site" evidence="1">
    <location>
        <position position="179"/>
    </location>
    <ligand>
        <name>S-adenosyl-L-methionine</name>
        <dbReference type="ChEBI" id="CHEBI:59789"/>
    </ligand>
</feature>
<evidence type="ECO:0000256" key="1">
    <source>
        <dbReference type="HAMAP-Rule" id="MF_03198"/>
    </source>
</evidence>
<dbReference type="AlphaFoldDB" id="A0A1X2HPB0"/>
<dbReference type="EMBL" id="MCGN01000002">
    <property type="protein sequence ID" value="ORZ01191.1"/>
    <property type="molecule type" value="Genomic_DNA"/>
</dbReference>
<dbReference type="InterPro" id="IPR019410">
    <property type="entry name" value="Methyltransf_16"/>
</dbReference>
<dbReference type="GO" id="GO:0016279">
    <property type="term" value="F:protein-lysine N-methyltransferase activity"/>
    <property type="evidence" value="ECO:0007669"/>
    <property type="project" value="UniProtKB-UniRule"/>
</dbReference>
<dbReference type="GO" id="GO:0005737">
    <property type="term" value="C:cytoplasm"/>
    <property type="evidence" value="ECO:0007669"/>
    <property type="project" value="UniProtKB-SubCell"/>
</dbReference>
<organism evidence="2 3">
    <name type="scientific">Syncephalastrum racemosum</name>
    <name type="common">Filamentous fungus</name>
    <dbReference type="NCBI Taxonomy" id="13706"/>
    <lineage>
        <taxon>Eukaryota</taxon>
        <taxon>Fungi</taxon>
        <taxon>Fungi incertae sedis</taxon>
        <taxon>Mucoromycota</taxon>
        <taxon>Mucoromycotina</taxon>
        <taxon>Mucoromycetes</taxon>
        <taxon>Mucorales</taxon>
        <taxon>Syncephalastraceae</taxon>
        <taxon>Syncephalastrum</taxon>
    </lineage>
</organism>
<protein>
    <recommendedName>
        <fullName evidence="1">Protein-lysine N-methyltransferase EFM6</fullName>
        <ecNumber evidence="1">2.1.1.-</ecNumber>
    </recommendedName>
    <alternativeName>
        <fullName evidence="1">Elongation factor methyltransferase 6</fullName>
    </alternativeName>
</protein>
<dbReference type="InterPro" id="IPR029063">
    <property type="entry name" value="SAM-dependent_MTases_sf"/>
</dbReference>
<proteinExistence type="inferred from homology"/>
<comment type="similarity">
    <text evidence="1">Belongs to the class I-like SAM-binding methyltransferase superfamily. METTL21 family. EFM6 subfamily.</text>
</comment>
<keyword evidence="1" id="KW-0949">S-adenosyl-L-methionine</keyword>
<dbReference type="STRING" id="13706.A0A1X2HPB0"/>
<dbReference type="OMA" id="WEGYIFS"/>
<keyword evidence="1" id="KW-0963">Cytoplasm</keyword>
<name>A0A1X2HPB0_SYNRA</name>
<dbReference type="EC" id="2.1.1.-" evidence="1"/>
<dbReference type="GO" id="GO:0032259">
    <property type="term" value="P:methylation"/>
    <property type="evidence" value="ECO:0007669"/>
    <property type="project" value="UniProtKB-KW"/>
</dbReference>
<feature type="binding site" evidence="1">
    <location>
        <begin position="111"/>
        <end position="113"/>
    </location>
    <ligand>
        <name>S-adenosyl-L-methionine</name>
        <dbReference type="ChEBI" id="CHEBI:59789"/>
    </ligand>
</feature>
<keyword evidence="3" id="KW-1185">Reference proteome</keyword>
<sequence>MTSTFLAEDFAKLVLRGHAQEDACSIHSTQSSDSEDPFKKLDLVENRPPSEAHVSFVEVEGLSEPIALAEDLSGGCGGRIWEAARVMTDYCLWRSRHEPEWMSGKHVLELGSGTGLVGLAIAKGCHPDSMLLTDQLQMLDLMQRNIGLNKAHNNTQACVLNWGEPIPENITRPDIILASDCVYLEVAFQPLIDTLMLLTDENTEIYMSYRKRRKADKRFFQMARKRFILTEVEDPKRSTYQKEGLRLYQLTKKSSK</sequence>
<dbReference type="Pfam" id="PF10294">
    <property type="entry name" value="Methyltransf_16"/>
    <property type="match status" value="1"/>
</dbReference>